<feature type="domain" description="PAS" evidence="7">
    <location>
        <begin position="231"/>
        <end position="301"/>
    </location>
</feature>
<feature type="domain" description="Response regulatory" evidence="6">
    <location>
        <begin position="627"/>
        <end position="745"/>
    </location>
</feature>
<evidence type="ECO:0000259" key="7">
    <source>
        <dbReference type="PROSITE" id="PS50112"/>
    </source>
</evidence>
<dbReference type="Pfam" id="PF08448">
    <property type="entry name" value="PAS_4"/>
    <property type="match status" value="1"/>
</dbReference>
<dbReference type="InterPro" id="IPR036097">
    <property type="entry name" value="HisK_dim/P_sf"/>
</dbReference>
<accession>A0A150TKR9</accession>
<dbReference type="InterPro" id="IPR001789">
    <property type="entry name" value="Sig_transdc_resp-reg_receiver"/>
</dbReference>
<dbReference type="CDD" id="cd00082">
    <property type="entry name" value="HisKA"/>
    <property type="match status" value="1"/>
</dbReference>
<feature type="modified residue" description="4-aspartylphosphate" evidence="4">
    <location>
        <position position="676"/>
    </location>
</feature>
<dbReference type="Pfam" id="PF00072">
    <property type="entry name" value="Response_reg"/>
    <property type="match status" value="2"/>
</dbReference>
<dbReference type="PROSITE" id="PS50109">
    <property type="entry name" value="HIS_KIN"/>
    <property type="match status" value="1"/>
</dbReference>
<sequence length="755" mass="81104">MRIAGEAGMHITESIARGHEALAERRAEPTDVNGPEGARPETLLIVDDAPANLAVILAHLEDQGFEIAIAQDGEEALERAELLRPDLILLDVVLVPGIDGLETCRRLKASASTQEIPVIFMTALADTADKVAGFEAGGVDYVTKPFQLDEVVARVRTHLAMHAMRRKIAAQNAQWQREIAMREQFESALRLAHGALEQRVAERTVELAAANATLQEESAERKRALAALSESQRLLRAVIDNSTAVIYVKDAAGRYVLINRHFERLFHVTEASILGRTDDELFPPAQASAFRAHDRRVLDARTPLQAEELVMQDDGLHTYISIKCPLRDAADEPWAVCGISTDITERKRAEEEREALLAREQAAREKAEAADRLKDEFLATLSHELRTPLTSIVGWAQLLCTGTLDAATMRRGLESIARNSLAELQIVEDLLDVSAIVSGKMTLKAQPVCLASVLRAALDTLTLAADAKGVSVSLSLNPEAGKVWGDGGRLQQVVWNLLGNAVKFTPPGGRVAVSLDKVGATARIRVSDTGEGISAEFLPLVFERFRQADSSIQRRRGGLGLGLSIVRDLVELHGGAVRAESGGPGQGATFIVDLPLLPSVEEPAAPGAALAPRGRGAAPPPVLAGLRVLVIDDAPDMRELMAHLLSGAGAEVRVAGVAREGFELVEPWRPDVIVSDIGLPGEDGHALIRRVRALPAERGGATPAIALTAYAGQSARDRTLSEGYQMHLPKPVDPAALVEVIARLAHPDGADLPRT</sequence>
<dbReference type="EC" id="2.7.13.3" evidence="2"/>
<dbReference type="InterPro" id="IPR003661">
    <property type="entry name" value="HisK_dim/P_dom"/>
</dbReference>
<feature type="modified residue" description="4-aspartylphosphate" evidence="4">
    <location>
        <position position="91"/>
    </location>
</feature>
<dbReference type="CDD" id="cd17580">
    <property type="entry name" value="REC_2_DhkD-like"/>
    <property type="match status" value="1"/>
</dbReference>
<dbReference type="SMART" id="SM00388">
    <property type="entry name" value="HisKA"/>
    <property type="match status" value="1"/>
</dbReference>
<dbReference type="NCBIfam" id="TIGR00229">
    <property type="entry name" value="sensory_box"/>
    <property type="match status" value="1"/>
</dbReference>
<evidence type="ECO:0000256" key="3">
    <source>
        <dbReference type="ARBA" id="ARBA00022553"/>
    </source>
</evidence>
<dbReference type="Gene3D" id="3.30.450.20">
    <property type="entry name" value="PAS domain"/>
    <property type="match status" value="1"/>
</dbReference>
<dbReference type="InterPro" id="IPR005467">
    <property type="entry name" value="His_kinase_dom"/>
</dbReference>
<dbReference type="Gene3D" id="3.30.565.10">
    <property type="entry name" value="Histidine kinase-like ATPase, C-terminal domain"/>
    <property type="match status" value="1"/>
</dbReference>
<dbReference type="InterPro" id="IPR000014">
    <property type="entry name" value="PAS"/>
</dbReference>
<feature type="domain" description="Histidine kinase" evidence="5">
    <location>
        <begin position="380"/>
        <end position="598"/>
    </location>
</feature>
<protein>
    <recommendedName>
        <fullName evidence="2">histidine kinase</fullName>
        <ecNumber evidence="2">2.7.13.3</ecNumber>
    </recommendedName>
</protein>
<gene>
    <name evidence="9" type="ORF">BE21_41570</name>
</gene>
<comment type="caution">
    <text evidence="9">The sequence shown here is derived from an EMBL/GenBank/DDBJ whole genome shotgun (WGS) entry which is preliminary data.</text>
</comment>
<dbReference type="InterPro" id="IPR035965">
    <property type="entry name" value="PAS-like_dom_sf"/>
</dbReference>
<dbReference type="PANTHER" id="PTHR43547">
    <property type="entry name" value="TWO-COMPONENT HISTIDINE KINASE"/>
    <property type="match status" value="1"/>
</dbReference>
<dbReference type="PRINTS" id="PR00344">
    <property type="entry name" value="BCTRLSENSOR"/>
</dbReference>
<dbReference type="PANTHER" id="PTHR43547:SF2">
    <property type="entry name" value="HYBRID SIGNAL TRANSDUCTION HISTIDINE KINASE C"/>
    <property type="match status" value="1"/>
</dbReference>
<name>A0A150TKR9_SORCE</name>
<dbReference type="InterPro" id="IPR011006">
    <property type="entry name" value="CheY-like_superfamily"/>
</dbReference>
<dbReference type="CDD" id="cd00130">
    <property type="entry name" value="PAS"/>
    <property type="match status" value="1"/>
</dbReference>
<dbReference type="AlphaFoldDB" id="A0A150TKR9"/>
<dbReference type="Pfam" id="PF00512">
    <property type="entry name" value="HisKA"/>
    <property type="match status" value="1"/>
</dbReference>
<dbReference type="Gene3D" id="3.40.50.2300">
    <property type="match status" value="2"/>
</dbReference>
<evidence type="ECO:0000313" key="9">
    <source>
        <dbReference type="EMBL" id="KYG05299.1"/>
    </source>
</evidence>
<dbReference type="SMART" id="SM00387">
    <property type="entry name" value="HATPase_c"/>
    <property type="match status" value="1"/>
</dbReference>
<proteinExistence type="predicted"/>
<dbReference type="Gene3D" id="1.10.287.130">
    <property type="match status" value="1"/>
</dbReference>
<dbReference type="EMBL" id="JEME01002096">
    <property type="protein sequence ID" value="KYG05299.1"/>
    <property type="molecule type" value="Genomic_DNA"/>
</dbReference>
<dbReference type="SUPFAM" id="SSF47384">
    <property type="entry name" value="Homodimeric domain of signal transducing histidine kinase"/>
    <property type="match status" value="1"/>
</dbReference>
<dbReference type="PROSITE" id="PS50112">
    <property type="entry name" value="PAS"/>
    <property type="match status" value="1"/>
</dbReference>
<dbReference type="Pfam" id="PF02518">
    <property type="entry name" value="HATPase_c"/>
    <property type="match status" value="1"/>
</dbReference>
<keyword evidence="3 4" id="KW-0597">Phosphoprotein</keyword>
<dbReference type="SMART" id="SM00448">
    <property type="entry name" value="REC"/>
    <property type="match status" value="2"/>
</dbReference>
<dbReference type="SMART" id="SM00091">
    <property type="entry name" value="PAS"/>
    <property type="match status" value="1"/>
</dbReference>
<evidence type="ECO:0000259" key="8">
    <source>
        <dbReference type="PROSITE" id="PS50113"/>
    </source>
</evidence>
<dbReference type="PROSITE" id="PS50113">
    <property type="entry name" value="PAC"/>
    <property type="match status" value="1"/>
</dbReference>
<evidence type="ECO:0000259" key="6">
    <source>
        <dbReference type="PROSITE" id="PS50110"/>
    </source>
</evidence>
<dbReference type="SUPFAM" id="SSF55874">
    <property type="entry name" value="ATPase domain of HSP90 chaperone/DNA topoisomerase II/histidine kinase"/>
    <property type="match status" value="1"/>
</dbReference>
<comment type="catalytic activity">
    <reaction evidence="1">
        <text>ATP + protein L-histidine = ADP + protein N-phospho-L-histidine.</text>
        <dbReference type="EC" id="2.7.13.3"/>
    </reaction>
</comment>
<feature type="domain" description="Response regulatory" evidence="6">
    <location>
        <begin position="42"/>
        <end position="159"/>
    </location>
</feature>
<keyword evidence="9" id="KW-0808">Transferase</keyword>
<dbReference type="FunFam" id="3.30.565.10:FF:000010">
    <property type="entry name" value="Sensor histidine kinase RcsC"/>
    <property type="match status" value="1"/>
</dbReference>
<organism evidence="9 10">
    <name type="scientific">Sorangium cellulosum</name>
    <name type="common">Polyangium cellulosum</name>
    <dbReference type="NCBI Taxonomy" id="56"/>
    <lineage>
        <taxon>Bacteria</taxon>
        <taxon>Pseudomonadati</taxon>
        <taxon>Myxococcota</taxon>
        <taxon>Polyangia</taxon>
        <taxon>Polyangiales</taxon>
        <taxon>Polyangiaceae</taxon>
        <taxon>Sorangium</taxon>
    </lineage>
</organism>
<dbReference type="SUPFAM" id="SSF55785">
    <property type="entry name" value="PYP-like sensor domain (PAS domain)"/>
    <property type="match status" value="1"/>
</dbReference>
<dbReference type="Proteomes" id="UP000075502">
    <property type="component" value="Unassembled WGS sequence"/>
</dbReference>
<evidence type="ECO:0000256" key="4">
    <source>
        <dbReference type="PROSITE-ProRule" id="PRU00169"/>
    </source>
</evidence>
<feature type="domain" description="PAC" evidence="8">
    <location>
        <begin position="304"/>
        <end position="355"/>
    </location>
</feature>
<dbReference type="GO" id="GO:0000155">
    <property type="term" value="F:phosphorelay sensor kinase activity"/>
    <property type="evidence" value="ECO:0007669"/>
    <property type="project" value="InterPro"/>
</dbReference>
<dbReference type="SUPFAM" id="SSF52172">
    <property type="entry name" value="CheY-like"/>
    <property type="match status" value="2"/>
</dbReference>
<dbReference type="InterPro" id="IPR000700">
    <property type="entry name" value="PAS-assoc_C"/>
</dbReference>
<dbReference type="InterPro" id="IPR036890">
    <property type="entry name" value="HATPase_C_sf"/>
</dbReference>
<evidence type="ECO:0000313" key="10">
    <source>
        <dbReference type="Proteomes" id="UP000075502"/>
    </source>
</evidence>
<dbReference type="InterPro" id="IPR004358">
    <property type="entry name" value="Sig_transdc_His_kin-like_C"/>
</dbReference>
<evidence type="ECO:0000256" key="1">
    <source>
        <dbReference type="ARBA" id="ARBA00000085"/>
    </source>
</evidence>
<dbReference type="InterPro" id="IPR013656">
    <property type="entry name" value="PAS_4"/>
</dbReference>
<reference evidence="9 10" key="1">
    <citation type="submission" date="2014-02" db="EMBL/GenBank/DDBJ databases">
        <title>The small core and large imbalanced accessory genome model reveals a collaborative survival strategy of Sorangium cellulosum strains in nature.</title>
        <authorList>
            <person name="Han K."/>
            <person name="Peng R."/>
            <person name="Blom J."/>
            <person name="Li Y.-Z."/>
        </authorList>
    </citation>
    <scope>NUCLEOTIDE SEQUENCE [LARGE SCALE GENOMIC DNA]</scope>
    <source>
        <strain evidence="9 10">So0007-03</strain>
    </source>
</reference>
<keyword evidence="9" id="KW-0418">Kinase</keyword>
<evidence type="ECO:0000256" key="2">
    <source>
        <dbReference type="ARBA" id="ARBA00012438"/>
    </source>
</evidence>
<dbReference type="PROSITE" id="PS50110">
    <property type="entry name" value="RESPONSE_REGULATORY"/>
    <property type="match status" value="2"/>
</dbReference>
<evidence type="ECO:0000259" key="5">
    <source>
        <dbReference type="PROSITE" id="PS50109"/>
    </source>
</evidence>
<dbReference type="CDD" id="cd19920">
    <property type="entry name" value="REC_PA4781-like"/>
    <property type="match status" value="1"/>
</dbReference>
<dbReference type="InterPro" id="IPR003594">
    <property type="entry name" value="HATPase_dom"/>
</dbReference>